<sequence length="163" mass="18018">MVPKAEEFSSPYPHQVVVLTRPPARQSCLGLSRFMGRGPYVPQSVPFVSVVTVVKIGDREFLQCENGNLEKEAIVSSILSRYDVFNDDFGMVVDSSEPSTVYDNVEIRMVKERKYEVFSSSSSNNMQQTCPSNNKTILAGVHSLTRDHSSSKVPSVNIAGTLL</sequence>
<evidence type="ECO:0000313" key="2">
    <source>
        <dbReference type="Proteomes" id="UP000000763"/>
    </source>
</evidence>
<gene>
    <name evidence="1" type="primary">OJ1521_G02.19</name>
</gene>
<dbReference type="AlphaFoldDB" id="Q6ZJG1"/>
<evidence type="ECO:0000313" key="1">
    <source>
        <dbReference type="EMBL" id="BAD08981.1"/>
    </source>
</evidence>
<dbReference type="EMBL" id="AP003914">
    <property type="protein sequence ID" value="BAD08981.1"/>
    <property type="molecule type" value="Genomic_DNA"/>
</dbReference>
<proteinExistence type="predicted"/>
<protein>
    <submittedName>
        <fullName evidence="1">Uncharacterized protein</fullName>
    </submittedName>
</protein>
<name>Q6ZJG1_ORYSJ</name>
<accession>Q6ZJG1</accession>
<dbReference type="Proteomes" id="UP000000763">
    <property type="component" value="Chromosome 8"/>
</dbReference>
<organism evidence="1 2">
    <name type="scientific">Oryza sativa subsp. japonica</name>
    <name type="common">Rice</name>
    <dbReference type="NCBI Taxonomy" id="39947"/>
    <lineage>
        <taxon>Eukaryota</taxon>
        <taxon>Viridiplantae</taxon>
        <taxon>Streptophyta</taxon>
        <taxon>Embryophyta</taxon>
        <taxon>Tracheophyta</taxon>
        <taxon>Spermatophyta</taxon>
        <taxon>Magnoliopsida</taxon>
        <taxon>Liliopsida</taxon>
        <taxon>Poales</taxon>
        <taxon>Poaceae</taxon>
        <taxon>BOP clade</taxon>
        <taxon>Oryzoideae</taxon>
        <taxon>Oryzeae</taxon>
        <taxon>Oryzinae</taxon>
        <taxon>Oryza</taxon>
        <taxon>Oryza sativa</taxon>
    </lineage>
</organism>
<reference evidence="2" key="2">
    <citation type="journal article" date="2008" name="Nucleic Acids Res.">
        <title>The rice annotation project database (RAP-DB): 2008 update.</title>
        <authorList>
            <consortium name="The rice annotation project (RAP)"/>
        </authorList>
    </citation>
    <scope>GENOME REANNOTATION</scope>
    <source>
        <strain evidence="2">cv. Nipponbare</strain>
    </source>
</reference>
<reference evidence="2" key="1">
    <citation type="journal article" date="2005" name="Nature">
        <title>The map-based sequence of the rice genome.</title>
        <authorList>
            <consortium name="International rice genome sequencing project (IRGSP)"/>
            <person name="Matsumoto T."/>
            <person name="Wu J."/>
            <person name="Kanamori H."/>
            <person name="Katayose Y."/>
            <person name="Fujisawa M."/>
            <person name="Namiki N."/>
            <person name="Mizuno H."/>
            <person name="Yamamoto K."/>
            <person name="Antonio B.A."/>
            <person name="Baba T."/>
            <person name="Sakata K."/>
            <person name="Nagamura Y."/>
            <person name="Aoki H."/>
            <person name="Arikawa K."/>
            <person name="Arita K."/>
            <person name="Bito T."/>
            <person name="Chiden Y."/>
            <person name="Fujitsuka N."/>
            <person name="Fukunaka R."/>
            <person name="Hamada M."/>
            <person name="Harada C."/>
            <person name="Hayashi A."/>
            <person name="Hijishita S."/>
            <person name="Honda M."/>
            <person name="Hosokawa S."/>
            <person name="Ichikawa Y."/>
            <person name="Idonuma A."/>
            <person name="Iijima M."/>
            <person name="Ikeda M."/>
            <person name="Ikeno M."/>
            <person name="Ito K."/>
            <person name="Ito S."/>
            <person name="Ito T."/>
            <person name="Ito Y."/>
            <person name="Ito Y."/>
            <person name="Iwabuchi A."/>
            <person name="Kamiya K."/>
            <person name="Karasawa W."/>
            <person name="Kurita K."/>
            <person name="Katagiri S."/>
            <person name="Kikuta A."/>
            <person name="Kobayashi H."/>
            <person name="Kobayashi N."/>
            <person name="Machita K."/>
            <person name="Maehara T."/>
            <person name="Masukawa M."/>
            <person name="Mizubayashi T."/>
            <person name="Mukai Y."/>
            <person name="Nagasaki H."/>
            <person name="Nagata Y."/>
            <person name="Naito S."/>
            <person name="Nakashima M."/>
            <person name="Nakama Y."/>
            <person name="Nakamichi Y."/>
            <person name="Nakamura M."/>
            <person name="Meguro A."/>
            <person name="Negishi M."/>
            <person name="Ohta I."/>
            <person name="Ohta T."/>
            <person name="Okamoto M."/>
            <person name="Ono N."/>
            <person name="Saji S."/>
            <person name="Sakaguchi M."/>
            <person name="Sakai K."/>
            <person name="Shibata M."/>
            <person name="Shimokawa T."/>
            <person name="Song J."/>
            <person name="Takazaki Y."/>
            <person name="Terasawa K."/>
            <person name="Tsugane M."/>
            <person name="Tsuji K."/>
            <person name="Ueda S."/>
            <person name="Waki K."/>
            <person name="Yamagata H."/>
            <person name="Yamamoto M."/>
            <person name="Yamamoto S."/>
            <person name="Yamane H."/>
            <person name="Yoshiki S."/>
            <person name="Yoshihara R."/>
            <person name="Yukawa K."/>
            <person name="Zhong H."/>
            <person name="Yano M."/>
            <person name="Yuan Q."/>
            <person name="Ouyang S."/>
            <person name="Liu J."/>
            <person name="Jones K.M."/>
            <person name="Gansberger K."/>
            <person name="Moffat K."/>
            <person name="Hill J."/>
            <person name="Bera J."/>
            <person name="Fadrosh D."/>
            <person name="Jin S."/>
            <person name="Johri S."/>
            <person name="Kim M."/>
            <person name="Overton L."/>
            <person name="Reardon M."/>
            <person name="Tsitrin T."/>
            <person name="Vuong H."/>
            <person name="Weaver B."/>
            <person name="Ciecko A."/>
            <person name="Tallon L."/>
            <person name="Jackson J."/>
            <person name="Pai G."/>
            <person name="Aken S.V."/>
            <person name="Utterback T."/>
            <person name="Reidmuller S."/>
            <person name="Feldblyum T."/>
            <person name="Hsiao J."/>
            <person name="Zismann V."/>
            <person name="Iobst S."/>
            <person name="de Vazeille A.R."/>
            <person name="Buell C.R."/>
            <person name="Ying K."/>
            <person name="Li Y."/>
            <person name="Lu T."/>
            <person name="Huang Y."/>
            <person name="Zhao Q."/>
            <person name="Feng Q."/>
            <person name="Zhang L."/>
            <person name="Zhu J."/>
            <person name="Weng Q."/>
            <person name="Mu J."/>
            <person name="Lu Y."/>
            <person name="Fan D."/>
            <person name="Liu Y."/>
            <person name="Guan J."/>
            <person name="Zhang Y."/>
            <person name="Yu S."/>
            <person name="Liu X."/>
            <person name="Zhang Y."/>
            <person name="Hong G."/>
            <person name="Han B."/>
            <person name="Choisne N."/>
            <person name="Demange N."/>
            <person name="Orjeda G."/>
            <person name="Samain S."/>
            <person name="Cattolico L."/>
            <person name="Pelletier E."/>
            <person name="Couloux A."/>
            <person name="Segurens B."/>
            <person name="Wincker P."/>
            <person name="D'Hont A."/>
            <person name="Scarpelli C."/>
            <person name="Weissenbach J."/>
            <person name="Salanoubat M."/>
            <person name="Quetier F."/>
            <person name="Yu Y."/>
            <person name="Kim H.R."/>
            <person name="Rambo T."/>
            <person name="Currie J."/>
            <person name="Collura K."/>
            <person name="Luo M."/>
            <person name="Yang T."/>
            <person name="Ammiraju J.S.S."/>
            <person name="Engler F."/>
            <person name="Soderlund C."/>
            <person name="Wing R.A."/>
            <person name="Palmer L.E."/>
            <person name="de la Bastide M."/>
            <person name="Spiegel L."/>
            <person name="Nascimento L."/>
            <person name="Zutavern T."/>
            <person name="O'Shaughnessy A."/>
            <person name="Dike S."/>
            <person name="Dedhia N."/>
            <person name="Preston R."/>
            <person name="Balija V."/>
            <person name="McCombie W.R."/>
            <person name="Chow T."/>
            <person name="Chen H."/>
            <person name="Chung M."/>
            <person name="Chen C."/>
            <person name="Shaw J."/>
            <person name="Wu H."/>
            <person name="Hsiao K."/>
            <person name="Chao Y."/>
            <person name="Chu M."/>
            <person name="Cheng C."/>
            <person name="Hour A."/>
            <person name="Lee P."/>
            <person name="Lin S."/>
            <person name="Lin Y."/>
            <person name="Liou J."/>
            <person name="Liu S."/>
            <person name="Hsing Y."/>
            <person name="Raghuvanshi S."/>
            <person name="Mohanty A."/>
            <person name="Bharti A.K."/>
            <person name="Gaur A."/>
            <person name="Gupta V."/>
            <person name="Kumar D."/>
            <person name="Ravi V."/>
            <person name="Vij S."/>
            <person name="Kapur A."/>
            <person name="Khurana P."/>
            <person name="Khurana P."/>
            <person name="Khurana J.P."/>
            <person name="Tyagi A.K."/>
            <person name="Gaikwad K."/>
            <person name="Singh A."/>
            <person name="Dalal V."/>
            <person name="Srivastava S."/>
            <person name="Dixit A."/>
            <person name="Pal A.K."/>
            <person name="Ghazi I.A."/>
            <person name="Yadav M."/>
            <person name="Pandit A."/>
            <person name="Bhargava A."/>
            <person name="Sureshbabu K."/>
            <person name="Batra K."/>
            <person name="Sharma T.R."/>
            <person name="Mohapatra T."/>
            <person name="Singh N.K."/>
            <person name="Messing J."/>
            <person name="Nelson A.B."/>
            <person name="Fuks G."/>
            <person name="Kavchok S."/>
            <person name="Keizer G."/>
            <person name="Linton E."/>
            <person name="Llaca V."/>
            <person name="Song R."/>
            <person name="Tanyolac B."/>
            <person name="Young S."/>
            <person name="Ho-Il K."/>
            <person name="Hahn J.H."/>
            <person name="Sangsakoo G."/>
            <person name="Vanavichit A."/>
            <person name="de Mattos Luiz.A.T."/>
            <person name="Zimmer P.D."/>
            <person name="Malone G."/>
            <person name="Dellagostin O."/>
            <person name="de Oliveira A.C."/>
            <person name="Bevan M."/>
            <person name="Bancroft I."/>
            <person name="Minx P."/>
            <person name="Cordum H."/>
            <person name="Wilson R."/>
            <person name="Cheng Z."/>
            <person name="Jin W."/>
            <person name="Jiang J."/>
            <person name="Leong S.A."/>
            <person name="Iwama H."/>
            <person name="Gojobori T."/>
            <person name="Itoh T."/>
            <person name="Niimura Y."/>
            <person name="Fujii Y."/>
            <person name="Habara T."/>
            <person name="Sakai H."/>
            <person name="Sato Y."/>
            <person name="Wilson G."/>
            <person name="Kumar K."/>
            <person name="McCouch S."/>
            <person name="Juretic N."/>
            <person name="Hoen D."/>
            <person name="Wright S."/>
            <person name="Bruskiewich R."/>
            <person name="Bureau T."/>
            <person name="Miyao A."/>
            <person name="Hirochika H."/>
            <person name="Nishikawa T."/>
            <person name="Kadowaki K."/>
            <person name="Sugiura M."/>
            <person name="Burr B."/>
            <person name="Sasaki T."/>
        </authorList>
    </citation>
    <scope>NUCLEOTIDE SEQUENCE [LARGE SCALE GENOMIC DNA]</scope>
    <source>
        <strain evidence="2">cv. Nipponbare</strain>
    </source>
</reference>